<keyword evidence="6 8" id="KW-1133">Transmembrane helix</keyword>
<feature type="transmembrane region" description="Helical" evidence="8">
    <location>
        <begin position="843"/>
        <end position="874"/>
    </location>
</feature>
<dbReference type="CDD" id="cd18593">
    <property type="entry name" value="ABC_6TM_MRP4_D1_like"/>
    <property type="match status" value="1"/>
</dbReference>
<evidence type="ECO:0000256" key="6">
    <source>
        <dbReference type="ARBA" id="ARBA00022989"/>
    </source>
</evidence>
<keyword evidence="7 8" id="KW-0472">Membrane</keyword>
<dbReference type="SUPFAM" id="SSF90123">
    <property type="entry name" value="ABC transporter transmembrane region"/>
    <property type="match status" value="2"/>
</dbReference>
<evidence type="ECO:0000313" key="11">
    <source>
        <dbReference type="EMBL" id="CAI9178847.1"/>
    </source>
</evidence>
<evidence type="ECO:0000256" key="4">
    <source>
        <dbReference type="ARBA" id="ARBA00022741"/>
    </source>
</evidence>
<dbReference type="PANTHER" id="PTHR24223">
    <property type="entry name" value="ATP-BINDING CASSETTE SUB-FAMILY C"/>
    <property type="match status" value="1"/>
</dbReference>
<dbReference type="PROSITE" id="PS50929">
    <property type="entry name" value="ABC_TM1F"/>
    <property type="match status" value="2"/>
</dbReference>
<dbReference type="InterPro" id="IPR011527">
    <property type="entry name" value="ABC1_TM_dom"/>
</dbReference>
<organism evidence="11 12">
    <name type="scientific">Rangifer tarandus platyrhynchus</name>
    <name type="common">Svalbard reindeer</name>
    <dbReference type="NCBI Taxonomy" id="3082113"/>
    <lineage>
        <taxon>Eukaryota</taxon>
        <taxon>Metazoa</taxon>
        <taxon>Chordata</taxon>
        <taxon>Craniata</taxon>
        <taxon>Vertebrata</taxon>
        <taxon>Euteleostomi</taxon>
        <taxon>Mammalia</taxon>
        <taxon>Eutheria</taxon>
        <taxon>Laurasiatheria</taxon>
        <taxon>Artiodactyla</taxon>
        <taxon>Ruminantia</taxon>
        <taxon>Pecora</taxon>
        <taxon>Cervidae</taxon>
        <taxon>Odocoileinae</taxon>
        <taxon>Rangifer</taxon>
    </lineage>
</organism>
<comment type="subcellular location">
    <subcellularLocation>
        <location evidence="1">Membrane</location>
    </subcellularLocation>
</comment>
<keyword evidence="4" id="KW-0547">Nucleotide-binding</keyword>
<proteinExistence type="predicted"/>
<dbReference type="InterPro" id="IPR036640">
    <property type="entry name" value="ABC1_TM_sf"/>
</dbReference>
<dbReference type="Pfam" id="PF00664">
    <property type="entry name" value="ABC_membrane"/>
    <property type="match status" value="2"/>
</dbReference>
<keyword evidence="3 8" id="KW-0812">Transmembrane</keyword>
<feature type="domain" description="ABC transmembrane type-1" evidence="10">
    <location>
        <begin position="98"/>
        <end position="358"/>
    </location>
</feature>
<dbReference type="InterPro" id="IPR017871">
    <property type="entry name" value="ABC_transporter-like_CS"/>
</dbReference>
<gene>
    <name evidence="11" type="ORF">MRATA1EN1_LOCUS27809</name>
</gene>
<dbReference type="InterPro" id="IPR027417">
    <property type="entry name" value="P-loop_NTPase"/>
</dbReference>
<evidence type="ECO:0000259" key="9">
    <source>
        <dbReference type="PROSITE" id="PS50893"/>
    </source>
</evidence>
<feature type="domain" description="ABC transporter" evidence="9">
    <location>
        <begin position="410"/>
        <end position="633"/>
    </location>
</feature>
<dbReference type="Gene3D" id="3.40.50.300">
    <property type="entry name" value="P-loop containing nucleotide triphosphate hydrolases"/>
    <property type="match status" value="2"/>
</dbReference>
<evidence type="ECO:0000313" key="12">
    <source>
        <dbReference type="Proteomes" id="UP001176941"/>
    </source>
</evidence>
<accession>A0ABN8ZY06</accession>
<evidence type="ECO:0000256" key="2">
    <source>
        <dbReference type="ARBA" id="ARBA00022448"/>
    </source>
</evidence>
<dbReference type="SMART" id="SM00382">
    <property type="entry name" value="AAA"/>
    <property type="match status" value="2"/>
</dbReference>
<evidence type="ECO:0000256" key="1">
    <source>
        <dbReference type="ARBA" id="ARBA00004370"/>
    </source>
</evidence>
<dbReference type="CDD" id="cd03244">
    <property type="entry name" value="ABCC_MRP_domain2"/>
    <property type="match status" value="1"/>
</dbReference>
<dbReference type="PROSITE" id="PS50893">
    <property type="entry name" value="ABC_TRANSPORTER_2"/>
    <property type="match status" value="2"/>
</dbReference>
<dbReference type="EMBL" id="OX459944">
    <property type="protein sequence ID" value="CAI9178847.1"/>
    <property type="molecule type" value="Genomic_DNA"/>
</dbReference>
<evidence type="ECO:0008006" key="13">
    <source>
        <dbReference type="Google" id="ProtNLM"/>
    </source>
</evidence>
<dbReference type="PROSITE" id="PS00211">
    <property type="entry name" value="ABC_TRANSPORTER_1"/>
    <property type="match status" value="1"/>
</dbReference>
<evidence type="ECO:0000256" key="8">
    <source>
        <dbReference type="SAM" id="Phobius"/>
    </source>
</evidence>
<feature type="domain" description="ABC transporter" evidence="9">
    <location>
        <begin position="1037"/>
        <end position="1271"/>
    </location>
</feature>
<dbReference type="Pfam" id="PF00005">
    <property type="entry name" value="ABC_tran"/>
    <property type="match status" value="2"/>
</dbReference>
<evidence type="ECO:0000259" key="10">
    <source>
        <dbReference type="PROSITE" id="PS50929"/>
    </source>
</evidence>
<dbReference type="PANTHER" id="PTHR24223:SF357">
    <property type="entry name" value="ATP-BINDING CASSETTE SUB-FAMILY C MEMBER 4"/>
    <property type="match status" value="1"/>
</dbReference>
<feature type="transmembrane region" description="Helical" evidence="8">
    <location>
        <begin position="944"/>
        <end position="966"/>
    </location>
</feature>
<evidence type="ECO:0000256" key="5">
    <source>
        <dbReference type="ARBA" id="ARBA00022840"/>
    </source>
</evidence>
<dbReference type="InterPro" id="IPR003439">
    <property type="entry name" value="ABC_transporter-like_ATP-bd"/>
</dbReference>
<evidence type="ECO:0000256" key="3">
    <source>
        <dbReference type="ARBA" id="ARBA00022692"/>
    </source>
</evidence>
<feature type="transmembrane region" description="Helical" evidence="8">
    <location>
        <begin position="219"/>
        <end position="250"/>
    </location>
</feature>
<feature type="transmembrane region" description="Helical" evidence="8">
    <location>
        <begin position="759"/>
        <end position="787"/>
    </location>
</feature>
<dbReference type="InterPro" id="IPR047083">
    <property type="entry name" value="ABCC4_TMD2"/>
</dbReference>
<feature type="transmembrane region" description="Helical" evidence="8">
    <location>
        <begin position="705"/>
        <end position="726"/>
    </location>
</feature>
<dbReference type="InterPro" id="IPR050173">
    <property type="entry name" value="ABC_transporter_C-like"/>
</dbReference>
<dbReference type="SUPFAM" id="SSF52540">
    <property type="entry name" value="P-loop containing nucleoside triphosphate hydrolases"/>
    <property type="match status" value="2"/>
</dbReference>
<dbReference type="InterPro" id="IPR030240">
    <property type="entry name" value="ABCC4_TMD1"/>
</dbReference>
<dbReference type="CDD" id="cd03250">
    <property type="entry name" value="ABCC_MRP_domain1"/>
    <property type="match status" value="1"/>
</dbReference>
<feature type="transmembrane region" description="Helical" evidence="8">
    <location>
        <begin position="134"/>
        <end position="157"/>
    </location>
</feature>
<keyword evidence="2" id="KW-0813">Transport</keyword>
<dbReference type="Proteomes" id="UP001176941">
    <property type="component" value="Chromosome 8"/>
</dbReference>
<keyword evidence="12" id="KW-1185">Reference proteome</keyword>
<sequence length="1286" mass="145703">MLPVSPEVKTNPVQKANFCSRLFVWWLNPLFKIGHKRKLEPDDMYSVLPEDRSQCLGEELQGYWDQEVKRAQKDAQEPSLMKAIIKCYWKSYLIWGMFTFLEEGTRVVQPIFLGKMISYIENYDPSDSAALYKAYGYAAGLSACVLVWAVLHHLYFYHIQRVGMRLRIAVCHMIYRKALYLSSSAMGKTTTGQIVNLLSNDVSRFDQVTMFLHYLWVGPLQAIAVTALLWMEIGISCLAGMVVLIILLLLQSCFRKLFSSLWSKTAVLTDNRIKTMSEAITGIRTIKMNAWEKSFIDLITRLRRKEISNILRSSYLRGMNLASFFAVSKIMIFVTFISNELLDNLITGSQVFMVVMLFEALRFSSTLYFPMAIEKVSEAIISIQRIKNFLSLDEMSQCYPQLPSDGEMIVDVQDLTGFWEKASETPTLRGLSFTVRPGELLAVAGPVGAGKSSLLCALLGELPLSQGKVSVHGRIAYVSQQPWVFSGTVRSNILFGKKYEKERYEEVIKACALEEDLQLLKEGDLTEIGDRGIPLSEGQKARVSLARAVYQDADIYLLDDPLSAVDAGVSRHLFQQCIHQVLKEKITILVTHQLQYLEDASQILILKDGKTVKRGTYAEFLKSRVDIFSLFEKGNMQSETSPVPGTATVISESLGQSLQSPRTSLKDAAPEDQDTENIQVTVPLEDQLKGKVDFKTYANYFTAGAHWPVIIFLILVNIAAQVAYALQDWWLADWAKIQSGLYFGTYLKEAEDVMFVLNWFLRVFSGLTVSTILFGIIRSLLMFYVLANSSQTLHNKMLESILRAPVLFFNRNPIGRILNRFSKDIVYMDDLLPQIFQDFIQMFLLVIGVVGVMVAVIPWIAILVIPLGIISFVLRWYFLRTSRDVKCLESTTRSPVFSHLASSLQGLGTIRAYKAEHKFQKLFNAHQDLHSEAWFLLLTTSRWLAVYLDVICAIFVTIVAFGALILADALNPAEVGLVLSLTPTLMGMFQWCVRQSAEVENVMISVERGIEYTDLEKEAPWELEHRLPPSWPDEGWIYFSNVNFRYILDGPLVLKNLDDTFINPREKHGIVGRTGAGKSSLIAALLRLSEPEGSILIDGLWTDNIGLHDLRKKMSIAPQEPVLFTGTMRDNLDLLNEHTDEELWNALEEVQLKDNIEHLPGKMNTELAESGLNLSVGQRQLLCLARTILRKNRILIIDKATSNVDPRTDELIQKKIREKFAHCTVLTITHRLSNVIDCQRVSVLDSGRWKETGQPNDLLQNRNSLFYKMVQQLGKEEVAVLTERAK</sequence>
<reference evidence="11" key="1">
    <citation type="submission" date="2023-04" db="EMBL/GenBank/DDBJ databases">
        <authorList>
            <consortium name="ELIXIR-Norway"/>
        </authorList>
    </citation>
    <scope>NUCLEOTIDE SEQUENCE [LARGE SCALE GENOMIC DNA]</scope>
</reference>
<keyword evidence="5" id="KW-0067">ATP-binding</keyword>
<dbReference type="InterPro" id="IPR003593">
    <property type="entry name" value="AAA+_ATPase"/>
</dbReference>
<name>A0ABN8ZY06_RANTA</name>
<feature type="domain" description="ABC transmembrane type-1" evidence="10">
    <location>
        <begin position="711"/>
        <end position="1001"/>
    </location>
</feature>
<dbReference type="CDD" id="cd18601">
    <property type="entry name" value="ABC_6TM_MRP4_D2_like"/>
    <property type="match status" value="1"/>
</dbReference>
<protein>
    <recommendedName>
        <fullName evidence="13">Multidrug resistance-associated protein 4-like</fullName>
    </recommendedName>
</protein>
<dbReference type="Gene3D" id="1.20.1560.10">
    <property type="entry name" value="ABC transporter type 1, transmembrane domain"/>
    <property type="match status" value="2"/>
</dbReference>
<evidence type="ECO:0000256" key="7">
    <source>
        <dbReference type="ARBA" id="ARBA00023136"/>
    </source>
</evidence>